<evidence type="ECO:0000313" key="3">
    <source>
        <dbReference type="Proteomes" id="UP000661112"/>
    </source>
</evidence>
<dbReference type="SMART" id="SM00912">
    <property type="entry name" value="Haemagg_act"/>
    <property type="match status" value="1"/>
</dbReference>
<feature type="domain" description="Filamentous haemagglutinin FhaB/tRNA nuclease CdiA-like TPS" evidence="1">
    <location>
        <begin position="36"/>
        <end position="150"/>
    </location>
</feature>
<dbReference type="Pfam" id="PF05860">
    <property type="entry name" value="TPS"/>
    <property type="match status" value="1"/>
</dbReference>
<name>A0ABR8D8Q1_9NOST</name>
<dbReference type="Proteomes" id="UP000661112">
    <property type="component" value="Unassembled WGS sequence"/>
</dbReference>
<sequence length="1830" mass="191079">MKFCGIKKLLLVIATGAIAYGGYPILPVQAQSITTTPNNDTNTIINQSGNIIDIEGGKFSSDGNNLFHSFQRFGLESSEIANFISSPNIQNILGRVLGGDPSVIKGLIQVSGGNANLYLLNPAGFIFGSQASLNVPGDFIASTANSVGFGTNWFNVFGSNDYNTLTGTPTSFSFNASQPGSIVNFGDLEVDTGANLRLIGGTVVSTGQLSAPGGSITIAAVPGGNSLRISQPGNLLSLEFPNNASPSGNFTVATLAKLLSNTGFQNTGGLTVNANEQVQLTSTGSLINSGDVVGTEITGGSASLLAAQNLTLPNQIIITGDIILTGNEIDFLGAVGSVSGTGKLTLQPFTSSQNIVVNGVEGTTALDISTQDFAALGNGFSSLVIGANNGSGKITLNPSTVKSDLEVRSPSGTTEINGNITTTGAQTYNSDVKLNNSVELNTTNSAVTFNRKVDNQTTNHNLSVNTGTGNITFNDAVGSTTALGNLSTNSTGTTKFASTVQAASLSTSGGNTQINGNITTTGAQSYNSNVQLTGDIILTANEIDFLGGNASVSGSGKLTLQPFTSSQNIVVNGSEGTAALDISTLDVLALKDGFSSLVIGAGDGSGQITLNPSNNFLDNLEVRSPNGTIEVAKLTVDGNASFHATQTTINSDITTTGTQTYNSDVQLTGDIILTANEIDFLGGNASVSGTDKLTLQPFTSSQNIVVNGVEGTTALDISSQDFAALDNGLSSLVIGANNGSGKITINPSTVKSDLEVRSPNGTTEINGNITTTGAQTYNSDVNLNNSVELSTTNNGAVTFDRKLDNQPNTTYNLTVNAGTGNITFNDAVGNTTALGNLSTNSTGTTKFASTVQAASVNTSSGNTEINGNITTTGAQSYQGTVRLNGDIILTANEIDFLGGNASVSGSGKLTLQPFTSIQNIVVNGSEGTAALDISTLDVLALKDGFSSLVIGAGDGSGQITLNPSNNFLDNLEVRSPNGSILNNGLTVNGTVKLDAATTTLNGNITAQGQIDIPKQILLGANVILNSNGSDITLGSTVDGGRDLTLNAGNTGTLTFGGAVGSGNALTNLTVNAKDTNVGNNITTTGTQTFNSPIQLTGNATFSAGNNIAFNNTIDGSSDLTVFTPANVSLGNIVGGATRLNSLNISAANITASNINTTNNINLIGSNNITTQNITTQGGNIQVTSQNSSITTQNLDSNVDRKGNGGSISLQALGINNATIKTEGINTSSSDGNGGDVTIQAPNTTERNNSILLQWINAEGGKLGGNVDIKTRGFIRSLGSFSDKRGSTATISTIGGRFGDGGTIKIDHGGDGVNPFYVGRADINGTPGRITTGENFINPLEFFANSETRGKIQIITQGQVVPGKDELPAPQVVINNTTSSVASAIANVEDAVTSQFEQKLNLDRVRRKSQQEIISDLQEIEKKTQIKAGLVYVEFSNESLPLNTTKANEQRKDSDPLVLLMVSPDGQLTRHLVPGVNRDNFQKIADEFYKEVALKDKPNSDKPNSSPDLQKLKTTSYKQSAQQLYKWLISPLEVQLKNKGINNLLFVMRDANLRSLPIAALMDEQEKFLIEKYSISIIPSFNLINPEYVQSKNLEVLAMGAENFDPGPNNSNQIKELLAAPIEAETIVNQIWQGRGRTLVNQDFTYKRLARERTPAQPFGIIHLATHAVFTTGDPLKSYIQLYDSKLTLDEVRKLGWGNPQVDLLVLSACQTAYGDEDSMLGLAGAAVKTGVRSVVASLWQVSDTGTLGLMTEFHRQLQKQPIKVEALRKAQLAMIQGTVGIDQEGKNLIVDTDGLTIPLARIAVGSTEAKQLNLKHPFFWSSFTMIGSPW</sequence>
<dbReference type="InterPro" id="IPR012334">
    <property type="entry name" value="Pectin_lyas_fold"/>
</dbReference>
<evidence type="ECO:0000313" key="2">
    <source>
        <dbReference type="EMBL" id="MBD2502597.1"/>
    </source>
</evidence>
<keyword evidence="3" id="KW-1185">Reference proteome</keyword>
<dbReference type="InterPro" id="IPR024983">
    <property type="entry name" value="CHAT_dom"/>
</dbReference>
<reference evidence="2 3" key="1">
    <citation type="journal article" date="2020" name="ISME J.">
        <title>Comparative genomics reveals insights into cyanobacterial evolution and habitat adaptation.</title>
        <authorList>
            <person name="Chen M.Y."/>
            <person name="Teng W.K."/>
            <person name="Zhao L."/>
            <person name="Hu C.X."/>
            <person name="Zhou Y.K."/>
            <person name="Han B.P."/>
            <person name="Song L.R."/>
            <person name="Shu W.S."/>
        </authorList>
    </citation>
    <scope>NUCLEOTIDE SEQUENCE [LARGE SCALE GENOMIC DNA]</scope>
    <source>
        <strain evidence="2 3">FACHB-119</strain>
    </source>
</reference>
<evidence type="ECO:0000259" key="1">
    <source>
        <dbReference type="SMART" id="SM00912"/>
    </source>
</evidence>
<dbReference type="EMBL" id="JACJSG010000025">
    <property type="protein sequence ID" value="MBD2502597.1"/>
    <property type="molecule type" value="Genomic_DNA"/>
</dbReference>
<accession>A0ABR8D8Q1</accession>
<dbReference type="SUPFAM" id="SSF51126">
    <property type="entry name" value="Pectin lyase-like"/>
    <property type="match status" value="1"/>
</dbReference>
<dbReference type="Pfam" id="PF12770">
    <property type="entry name" value="CHAT"/>
    <property type="match status" value="1"/>
</dbReference>
<dbReference type="NCBIfam" id="TIGR01901">
    <property type="entry name" value="adhes_NPXG"/>
    <property type="match status" value="1"/>
</dbReference>
<comment type="caution">
    <text evidence="2">The sequence shown here is derived from an EMBL/GenBank/DDBJ whole genome shotgun (WGS) entry which is preliminary data.</text>
</comment>
<proteinExistence type="predicted"/>
<organism evidence="2 3">
    <name type="scientific">Anabaena azotica FACHB-119</name>
    <dbReference type="NCBI Taxonomy" id="947527"/>
    <lineage>
        <taxon>Bacteria</taxon>
        <taxon>Bacillati</taxon>
        <taxon>Cyanobacteriota</taxon>
        <taxon>Cyanophyceae</taxon>
        <taxon>Nostocales</taxon>
        <taxon>Nostocaceae</taxon>
        <taxon>Anabaena</taxon>
        <taxon>Anabaena azotica</taxon>
    </lineage>
</organism>
<gene>
    <name evidence="2" type="ORF">H6G83_18610</name>
</gene>
<dbReference type="InterPro" id="IPR008638">
    <property type="entry name" value="FhaB/CdiA-like_TPS"/>
</dbReference>
<dbReference type="InterPro" id="IPR011050">
    <property type="entry name" value="Pectin_lyase_fold/virulence"/>
</dbReference>
<dbReference type="Gene3D" id="2.160.20.10">
    <property type="entry name" value="Single-stranded right-handed beta-helix, Pectin lyase-like"/>
    <property type="match status" value="1"/>
</dbReference>
<dbReference type="RefSeq" id="WP_190474994.1">
    <property type="nucleotide sequence ID" value="NZ_JACJSG010000025.1"/>
</dbReference>
<protein>
    <submittedName>
        <fullName evidence="2">CHAT domain-containing protein</fullName>
    </submittedName>
</protein>